<evidence type="ECO:0000313" key="3">
    <source>
        <dbReference type="Proteomes" id="UP000276133"/>
    </source>
</evidence>
<accession>A0A3M7SSX1</accession>
<comment type="caution">
    <text evidence="2">The sequence shown here is derived from an EMBL/GenBank/DDBJ whole genome shotgun (WGS) entry which is preliminary data.</text>
</comment>
<gene>
    <name evidence="2" type="ORF">BpHYR1_008189</name>
</gene>
<feature type="chain" id="PRO_5018233630" evidence="1">
    <location>
        <begin position="20"/>
        <end position="95"/>
    </location>
</feature>
<keyword evidence="1" id="KW-0732">Signal</keyword>
<proteinExistence type="predicted"/>
<dbReference type="OrthoDB" id="10398608at2759"/>
<dbReference type="Proteomes" id="UP000276133">
    <property type="component" value="Unassembled WGS sequence"/>
</dbReference>
<dbReference type="PROSITE" id="PS51257">
    <property type="entry name" value="PROKAR_LIPOPROTEIN"/>
    <property type="match status" value="1"/>
</dbReference>
<feature type="signal peptide" evidence="1">
    <location>
        <begin position="1"/>
        <end position="19"/>
    </location>
</feature>
<evidence type="ECO:0000256" key="1">
    <source>
        <dbReference type="SAM" id="SignalP"/>
    </source>
</evidence>
<evidence type="ECO:0000313" key="2">
    <source>
        <dbReference type="EMBL" id="RNA38668.1"/>
    </source>
</evidence>
<keyword evidence="3" id="KW-1185">Reference proteome</keyword>
<name>A0A3M7SSX1_BRAPC</name>
<reference evidence="2 3" key="1">
    <citation type="journal article" date="2018" name="Sci. Rep.">
        <title>Genomic signatures of local adaptation to the degree of environmental predictability in rotifers.</title>
        <authorList>
            <person name="Franch-Gras L."/>
            <person name="Hahn C."/>
            <person name="Garcia-Roger E.M."/>
            <person name="Carmona M.J."/>
            <person name="Serra M."/>
            <person name="Gomez A."/>
        </authorList>
    </citation>
    <scope>NUCLEOTIDE SEQUENCE [LARGE SCALE GENOMIC DNA]</scope>
    <source>
        <strain evidence="2">HYR1</strain>
    </source>
</reference>
<protein>
    <submittedName>
        <fullName evidence="2">Uncharacterized protein</fullName>
    </submittedName>
</protein>
<dbReference type="AlphaFoldDB" id="A0A3M7SSX1"/>
<sequence>MNLIKQTLVLILLTKAIYCGPMLAALGTVGCGTVCGAGAAACFGASGSVQTALTSSVVFSPFAALLAPCFAKGCIGGFVGCMTTCETCLGLAPSP</sequence>
<organism evidence="2 3">
    <name type="scientific">Brachionus plicatilis</name>
    <name type="common">Marine rotifer</name>
    <name type="synonym">Brachionus muelleri</name>
    <dbReference type="NCBI Taxonomy" id="10195"/>
    <lineage>
        <taxon>Eukaryota</taxon>
        <taxon>Metazoa</taxon>
        <taxon>Spiralia</taxon>
        <taxon>Gnathifera</taxon>
        <taxon>Rotifera</taxon>
        <taxon>Eurotatoria</taxon>
        <taxon>Monogononta</taxon>
        <taxon>Pseudotrocha</taxon>
        <taxon>Ploima</taxon>
        <taxon>Brachionidae</taxon>
        <taxon>Brachionus</taxon>
    </lineage>
</organism>
<dbReference type="EMBL" id="REGN01000840">
    <property type="protein sequence ID" value="RNA38668.1"/>
    <property type="molecule type" value="Genomic_DNA"/>
</dbReference>